<reference evidence="1" key="1">
    <citation type="journal article" date="2020" name="mSystems">
        <title>Genome- and Community-Level Interaction Insights into Carbon Utilization and Element Cycling Functions of Hydrothermarchaeota in Hydrothermal Sediment.</title>
        <authorList>
            <person name="Zhou Z."/>
            <person name="Liu Y."/>
            <person name="Xu W."/>
            <person name="Pan J."/>
            <person name="Luo Z.H."/>
            <person name="Li M."/>
        </authorList>
    </citation>
    <scope>NUCLEOTIDE SEQUENCE [LARGE SCALE GENOMIC DNA]</scope>
    <source>
        <strain evidence="1">SpSt-339</strain>
    </source>
</reference>
<proteinExistence type="predicted"/>
<name>A0A7C2P7N2_9PLAN</name>
<dbReference type="Pfam" id="PF13267">
    <property type="entry name" value="DUF4058"/>
    <property type="match status" value="1"/>
</dbReference>
<dbReference type="EMBL" id="DSOK01000399">
    <property type="protein sequence ID" value="HEN16675.1"/>
    <property type="molecule type" value="Genomic_DNA"/>
</dbReference>
<dbReference type="AlphaFoldDB" id="A0A7C2P7N2"/>
<comment type="caution">
    <text evidence="1">The sequence shown here is derived from an EMBL/GenBank/DDBJ whole genome shotgun (WGS) entry which is preliminary data.</text>
</comment>
<evidence type="ECO:0000313" key="1">
    <source>
        <dbReference type="EMBL" id="HEN16675.1"/>
    </source>
</evidence>
<accession>A0A7C2P7N2</accession>
<gene>
    <name evidence="1" type="ORF">ENQ76_14540</name>
</gene>
<dbReference type="InterPro" id="IPR025132">
    <property type="entry name" value="DUF4058"/>
</dbReference>
<sequence length="216" mass="24042">MPVHDWTCVSAEIFHDFHLSWVTHLTDALNGGLLPLQHYAQIMQSEAIHHGDVNDLATEYRQLRRTIAIRHTSGHQVVAMIEIASPANKDSPTSVHEFADKLTTAVKAGIHVLLVDVFPPGRFDPRGLHGEFWQPFDLEAPADVSAERPLCLASYEATDLPEAWIEPLAVGDSLPDMPLFYERGLYVNVPLEATYAQAWRGVPGFWKDVVEGRATA</sequence>
<organism evidence="1">
    <name type="scientific">Schlesneria paludicola</name>
    <dbReference type="NCBI Taxonomy" id="360056"/>
    <lineage>
        <taxon>Bacteria</taxon>
        <taxon>Pseudomonadati</taxon>
        <taxon>Planctomycetota</taxon>
        <taxon>Planctomycetia</taxon>
        <taxon>Planctomycetales</taxon>
        <taxon>Planctomycetaceae</taxon>
        <taxon>Schlesneria</taxon>
    </lineage>
</organism>
<protein>
    <submittedName>
        <fullName evidence="1">DUF4058 family protein</fullName>
    </submittedName>
</protein>